<dbReference type="PANTHER" id="PTHR11927:SF9">
    <property type="entry name" value="L-FUCOSYLTRANSFERASE"/>
    <property type="match status" value="1"/>
</dbReference>
<dbReference type="InterPro" id="IPR002516">
    <property type="entry name" value="Glyco_trans_11"/>
</dbReference>
<comment type="catalytic activity">
    <reaction evidence="6">
        <text>a ganglioside GM1 + GDP-beta-L-fucose = a ganglioside Fuc-GM1 + GDP + H(+)</text>
        <dbReference type="Rhea" id="RHEA:48292"/>
        <dbReference type="ChEBI" id="CHEBI:15378"/>
        <dbReference type="ChEBI" id="CHEBI:57273"/>
        <dbReference type="ChEBI" id="CHEBI:58189"/>
        <dbReference type="ChEBI" id="CHEBI:82639"/>
        <dbReference type="ChEBI" id="CHEBI:90189"/>
    </reaction>
    <physiologicalReaction direction="left-to-right" evidence="6">
        <dbReference type="Rhea" id="RHEA:48293"/>
    </physiologicalReaction>
</comment>
<keyword evidence="4 7" id="KW-0808">Transferase</keyword>
<name>A0AAV7Q1I1_PLEWA</name>
<sequence>MIIITQPSIRYPTIYWRKEEAAQKWIQANMEFRSNSVSRGVWTVQPIGRLGNLMGQYATLYALAKHNRKQAYILPKMHWELSKVFKLTLPVLHAEVDHRMKWNLYELHDWMSSEYLHIPLEHVKFVGYPCSWTFYHHVREEILREFSFHDFIKEEANAYLSMIRGNRQNVTFIGVHVRRGDYVHIMPKVWKGVLADQAYLKKAMDYFRNRYSRPLFVVTSNDMDWCRQNINNSLGEVHFAGDGVEVSPGRDFALLTHCNHTIMTIGTFGFWVGYLVGGETVYLSNFTLPESDFLQVFRYEAAYLPQWKGIQADLSPLERNETESKEGP</sequence>
<dbReference type="AlphaFoldDB" id="A0AAV7Q1I1"/>
<evidence type="ECO:0000256" key="1">
    <source>
        <dbReference type="ARBA" id="ARBA00004447"/>
    </source>
</evidence>
<dbReference type="GO" id="GO:0005975">
    <property type="term" value="P:carbohydrate metabolic process"/>
    <property type="evidence" value="ECO:0007669"/>
    <property type="project" value="InterPro"/>
</dbReference>
<dbReference type="Proteomes" id="UP001066276">
    <property type="component" value="Chromosome 7"/>
</dbReference>
<keyword evidence="3 7" id="KW-0328">Glycosyltransferase</keyword>
<dbReference type="GO" id="GO:0032580">
    <property type="term" value="C:Golgi cisterna membrane"/>
    <property type="evidence" value="ECO:0007669"/>
    <property type="project" value="UniProtKB-SubCell"/>
</dbReference>
<evidence type="ECO:0000256" key="7">
    <source>
        <dbReference type="RuleBase" id="RU363129"/>
    </source>
</evidence>
<reference evidence="8" key="1">
    <citation type="journal article" date="2022" name="bioRxiv">
        <title>Sequencing and chromosome-scale assembly of the giantPleurodeles waltlgenome.</title>
        <authorList>
            <person name="Brown T."/>
            <person name="Elewa A."/>
            <person name="Iarovenko S."/>
            <person name="Subramanian E."/>
            <person name="Araus A.J."/>
            <person name="Petzold A."/>
            <person name="Susuki M."/>
            <person name="Suzuki K.-i.T."/>
            <person name="Hayashi T."/>
            <person name="Toyoda A."/>
            <person name="Oliveira C."/>
            <person name="Osipova E."/>
            <person name="Leigh N.D."/>
            <person name="Simon A."/>
            <person name="Yun M.H."/>
        </authorList>
    </citation>
    <scope>NUCLEOTIDE SEQUENCE</scope>
    <source>
        <strain evidence="8">20211129_DDA</strain>
        <tissue evidence="8">Liver</tissue>
    </source>
</reference>
<dbReference type="GO" id="GO:0008107">
    <property type="term" value="F:galactoside 2-alpha-L-fucosyltransferase activity"/>
    <property type="evidence" value="ECO:0007669"/>
    <property type="project" value="InterPro"/>
</dbReference>
<comment type="caution">
    <text evidence="8">The sequence shown here is derived from an EMBL/GenBank/DDBJ whole genome shotgun (WGS) entry which is preliminary data.</text>
</comment>
<accession>A0AAV7Q1I1</accession>
<evidence type="ECO:0000256" key="6">
    <source>
        <dbReference type="ARBA" id="ARBA00043729"/>
    </source>
</evidence>
<evidence type="ECO:0000256" key="4">
    <source>
        <dbReference type="ARBA" id="ARBA00022679"/>
    </source>
</evidence>
<comment type="subcellular location">
    <subcellularLocation>
        <location evidence="1 7">Golgi apparatus</location>
        <location evidence="1 7">Golgi stack membrane</location>
        <topology evidence="1 7">Single-pass type II membrane protein</topology>
    </subcellularLocation>
</comment>
<proteinExistence type="inferred from homology"/>
<dbReference type="EMBL" id="JANPWB010000011">
    <property type="protein sequence ID" value="KAJ1131870.1"/>
    <property type="molecule type" value="Genomic_DNA"/>
</dbReference>
<keyword evidence="9" id="KW-1185">Reference proteome</keyword>
<dbReference type="CDD" id="cd11301">
    <property type="entry name" value="Fut1_Fut2_like"/>
    <property type="match status" value="1"/>
</dbReference>
<protein>
    <recommendedName>
        <fullName evidence="7">L-Fucosyltransferase</fullName>
        <ecNumber evidence="7">2.4.1.-</ecNumber>
    </recommendedName>
</protein>
<organism evidence="8 9">
    <name type="scientific">Pleurodeles waltl</name>
    <name type="common">Iberian ribbed newt</name>
    <dbReference type="NCBI Taxonomy" id="8319"/>
    <lineage>
        <taxon>Eukaryota</taxon>
        <taxon>Metazoa</taxon>
        <taxon>Chordata</taxon>
        <taxon>Craniata</taxon>
        <taxon>Vertebrata</taxon>
        <taxon>Euteleostomi</taxon>
        <taxon>Amphibia</taxon>
        <taxon>Batrachia</taxon>
        <taxon>Caudata</taxon>
        <taxon>Salamandroidea</taxon>
        <taxon>Salamandridae</taxon>
        <taxon>Pleurodelinae</taxon>
        <taxon>Pleurodeles</taxon>
    </lineage>
</organism>
<dbReference type="PANTHER" id="PTHR11927">
    <property type="entry name" value="GALACTOSIDE 2-L-FUCOSYLTRANSFERASE"/>
    <property type="match status" value="1"/>
</dbReference>
<comment type="similarity">
    <text evidence="7">Belongs to the glycosyltransferase 11 family.</text>
</comment>
<keyword evidence="7" id="KW-0333">Golgi apparatus</keyword>
<keyword evidence="5 7" id="KW-0735">Signal-anchor</keyword>
<comment type="pathway">
    <text evidence="2 7">Protein modification; protein glycosylation.</text>
</comment>
<evidence type="ECO:0000313" key="8">
    <source>
        <dbReference type="EMBL" id="KAJ1131870.1"/>
    </source>
</evidence>
<evidence type="ECO:0000256" key="2">
    <source>
        <dbReference type="ARBA" id="ARBA00004922"/>
    </source>
</evidence>
<dbReference type="Pfam" id="PF01531">
    <property type="entry name" value="Glyco_transf_11"/>
    <property type="match status" value="1"/>
</dbReference>
<evidence type="ECO:0000256" key="5">
    <source>
        <dbReference type="ARBA" id="ARBA00022968"/>
    </source>
</evidence>
<gene>
    <name evidence="8" type="ORF">NDU88_010201</name>
</gene>
<keyword evidence="5 7" id="KW-0812">Transmembrane</keyword>
<evidence type="ECO:0000313" key="9">
    <source>
        <dbReference type="Proteomes" id="UP001066276"/>
    </source>
</evidence>
<dbReference type="EC" id="2.4.1.-" evidence="7"/>
<keyword evidence="7" id="KW-0325">Glycoprotein</keyword>
<evidence type="ECO:0000256" key="3">
    <source>
        <dbReference type="ARBA" id="ARBA00022676"/>
    </source>
</evidence>